<dbReference type="SUPFAM" id="SSF52218">
    <property type="entry name" value="Flavoproteins"/>
    <property type="match status" value="1"/>
</dbReference>
<dbReference type="InterPro" id="IPR001226">
    <property type="entry name" value="Flavodoxin_CS"/>
</dbReference>
<dbReference type="PROSITE" id="PS50902">
    <property type="entry name" value="FLAVODOXIN_LIKE"/>
    <property type="match status" value="1"/>
</dbReference>
<evidence type="ECO:0000313" key="4">
    <source>
        <dbReference type="Proteomes" id="UP000829069"/>
    </source>
</evidence>
<reference evidence="3 4" key="1">
    <citation type="submission" date="2022-03" db="EMBL/GenBank/DDBJ databases">
        <title>Isotopic signatures of nitrous oxide derived from detoxification processes.</title>
        <authorList>
            <person name="Behrendt U."/>
            <person name="Buchen C."/>
            <person name="Well R."/>
            <person name="Ulrich A."/>
            <person name="Rohe L."/>
            <person name="Kolb S."/>
            <person name="Schloter M."/>
            <person name="Horn M.A."/>
            <person name="Augustin J."/>
        </authorList>
    </citation>
    <scope>NUCLEOTIDE SEQUENCE [LARGE SCALE GENOMIC DNA]</scope>
    <source>
        <strain evidence="3 4">S4-C24</strain>
    </source>
</reference>
<evidence type="ECO:0000256" key="1">
    <source>
        <dbReference type="SAM" id="MobiDB-lite"/>
    </source>
</evidence>
<evidence type="ECO:0000259" key="2">
    <source>
        <dbReference type="PROSITE" id="PS50902"/>
    </source>
</evidence>
<feature type="domain" description="Flavodoxin-like" evidence="2">
    <location>
        <begin position="3"/>
        <end position="168"/>
    </location>
</feature>
<proteinExistence type="predicted"/>
<dbReference type="Proteomes" id="UP000829069">
    <property type="component" value="Chromosome"/>
</dbReference>
<protein>
    <submittedName>
        <fullName evidence="3">Flavodoxin domain-containing protein</fullName>
    </submittedName>
</protein>
<name>A0ABY3WC06_9MICC</name>
<accession>A0ABY3WC06</accession>
<dbReference type="EMBL" id="CP093326">
    <property type="protein sequence ID" value="UNK45259.1"/>
    <property type="molecule type" value="Genomic_DNA"/>
</dbReference>
<dbReference type="InterPro" id="IPR029039">
    <property type="entry name" value="Flavoprotein-like_sf"/>
</dbReference>
<feature type="region of interest" description="Disordered" evidence="1">
    <location>
        <begin position="63"/>
        <end position="86"/>
    </location>
</feature>
<dbReference type="Pfam" id="PF00258">
    <property type="entry name" value="Flavodoxin_1"/>
    <property type="match status" value="1"/>
</dbReference>
<evidence type="ECO:0000313" key="3">
    <source>
        <dbReference type="EMBL" id="UNK45259.1"/>
    </source>
</evidence>
<organism evidence="3 4">
    <name type="scientific">Arthrobacter sulfonylureivorans</name>
    <dbReference type="NCBI Taxonomy" id="2486855"/>
    <lineage>
        <taxon>Bacteria</taxon>
        <taxon>Bacillati</taxon>
        <taxon>Actinomycetota</taxon>
        <taxon>Actinomycetes</taxon>
        <taxon>Micrococcales</taxon>
        <taxon>Micrococcaceae</taxon>
        <taxon>Arthrobacter</taxon>
    </lineage>
</organism>
<feature type="compositionally biased region" description="Basic and acidic residues" evidence="1">
    <location>
        <begin position="63"/>
        <end position="80"/>
    </location>
</feature>
<keyword evidence="4" id="KW-1185">Reference proteome</keyword>
<gene>
    <name evidence="3" type="ORF">MNQ99_15150</name>
</gene>
<dbReference type="RefSeq" id="WP_241913525.1">
    <property type="nucleotide sequence ID" value="NZ_CP093326.1"/>
</dbReference>
<dbReference type="Gene3D" id="3.40.50.360">
    <property type="match status" value="1"/>
</dbReference>
<dbReference type="PROSITE" id="PS00201">
    <property type="entry name" value="FLAVODOXIN"/>
    <property type="match status" value="1"/>
</dbReference>
<sequence length="176" mass="18919">MGVVVVYESMYGNTHQIARAIGLGLTEAHCPAEVFSVEAARERGIRPDDVLVVGAPTHVHGLSRDSTRKAAAKEAPKNELEMDPAAQGPAVREWLASLGKTTGKAAAFDTRIKAPALFTGRASHTIAKALRRHGFELLAEPESFLVTSTNQLMPEEEARARQWGADLAAKILSIQP</sequence>
<dbReference type="InterPro" id="IPR008254">
    <property type="entry name" value="Flavodoxin/NO_synth"/>
</dbReference>